<dbReference type="GO" id="GO:0006352">
    <property type="term" value="P:DNA-templated transcription initiation"/>
    <property type="evidence" value="ECO:0007669"/>
    <property type="project" value="InterPro"/>
</dbReference>
<dbReference type="InParanoid" id="A0LR97"/>
<evidence type="ECO:0000259" key="7">
    <source>
        <dbReference type="Pfam" id="PF08281"/>
    </source>
</evidence>
<accession>A0LR97</accession>
<keyword evidence="5" id="KW-0804">Transcription</keyword>
<dbReference type="KEGG" id="ace:Acel_0182"/>
<dbReference type="InterPro" id="IPR014284">
    <property type="entry name" value="RNA_pol_sigma-70_dom"/>
</dbReference>
<dbReference type="InterPro" id="IPR013249">
    <property type="entry name" value="RNA_pol_sigma70_r4_t2"/>
</dbReference>
<dbReference type="PANTHER" id="PTHR30173">
    <property type="entry name" value="SIGMA 19 FACTOR"/>
    <property type="match status" value="1"/>
</dbReference>
<protein>
    <submittedName>
        <fullName evidence="8">RNA polymerase, sigma-24 subunit, RpoE</fullName>
    </submittedName>
</protein>
<keyword evidence="3" id="KW-0805">Transcription regulation</keyword>
<gene>
    <name evidence="8" type="ordered locus">Acel_0182</name>
</gene>
<dbReference type="PANTHER" id="PTHR30173:SF36">
    <property type="entry name" value="ECF RNA POLYMERASE SIGMA FACTOR SIGJ"/>
    <property type="match status" value="1"/>
</dbReference>
<dbReference type="Proteomes" id="UP000008221">
    <property type="component" value="Chromosome"/>
</dbReference>
<dbReference type="InterPro" id="IPR013324">
    <property type="entry name" value="RNA_pol_sigma_r3/r4-like"/>
</dbReference>
<evidence type="ECO:0000313" key="9">
    <source>
        <dbReference type="Proteomes" id="UP000008221"/>
    </source>
</evidence>
<keyword evidence="4" id="KW-0731">Sigma factor</keyword>
<organism evidence="8 9">
    <name type="scientific">Acidothermus cellulolyticus (strain ATCC 43068 / DSM 8971 / 11B)</name>
    <dbReference type="NCBI Taxonomy" id="351607"/>
    <lineage>
        <taxon>Bacteria</taxon>
        <taxon>Bacillati</taxon>
        <taxon>Actinomycetota</taxon>
        <taxon>Actinomycetes</taxon>
        <taxon>Acidothermales</taxon>
        <taxon>Acidothermaceae</taxon>
        <taxon>Acidothermus</taxon>
    </lineage>
</organism>
<evidence type="ECO:0000313" key="8">
    <source>
        <dbReference type="EMBL" id="ABK51957.1"/>
    </source>
</evidence>
<dbReference type="InterPro" id="IPR014303">
    <property type="entry name" value="RNA_pol_sigma-70_ECF"/>
</dbReference>
<dbReference type="Pfam" id="PF08281">
    <property type="entry name" value="Sigma70_r4_2"/>
    <property type="match status" value="1"/>
</dbReference>
<dbReference type="STRING" id="351607.Acel_0182"/>
<evidence type="ECO:0000256" key="4">
    <source>
        <dbReference type="ARBA" id="ARBA00023082"/>
    </source>
</evidence>
<dbReference type="Gene3D" id="1.10.10.10">
    <property type="entry name" value="Winged helix-like DNA-binding domain superfamily/Winged helix DNA-binding domain"/>
    <property type="match status" value="1"/>
</dbReference>
<keyword evidence="9" id="KW-1185">Reference proteome</keyword>
<dbReference type="Pfam" id="PF04542">
    <property type="entry name" value="Sigma70_r2"/>
    <property type="match status" value="1"/>
</dbReference>
<evidence type="ECO:0000259" key="6">
    <source>
        <dbReference type="Pfam" id="PF04542"/>
    </source>
</evidence>
<dbReference type="Gene3D" id="3.10.450.50">
    <property type="match status" value="1"/>
</dbReference>
<dbReference type="InterPro" id="IPR032710">
    <property type="entry name" value="NTF2-like_dom_sf"/>
</dbReference>
<dbReference type="HOGENOM" id="CLU_047691_22_1_11"/>
<evidence type="ECO:0000256" key="3">
    <source>
        <dbReference type="ARBA" id="ARBA00023015"/>
    </source>
</evidence>
<dbReference type="GO" id="GO:0003677">
    <property type="term" value="F:DNA binding"/>
    <property type="evidence" value="ECO:0007669"/>
    <property type="project" value="InterPro"/>
</dbReference>
<dbReference type="NCBIfam" id="TIGR02957">
    <property type="entry name" value="SigX4"/>
    <property type="match status" value="1"/>
</dbReference>
<dbReference type="SUPFAM" id="SSF54427">
    <property type="entry name" value="NTF2-like"/>
    <property type="match status" value="1"/>
</dbReference>
<dbReference type="NCBIfam" id="TIGR02937">
    <property type="entry name" value="sigma70-ECF"/>
    <property type="match status" value="1"/>
</dbReference>
<dbReference type="AlphaFoldDB" id="A0LR97"/>
<reference evidence="8 9" key="1">
    <citation type="journal article" date="2009" name="Genome Res.">
        <title>Complete genome of the cellulolytic thermophile Acidothermus cellulolyticus 11B provides insights into its ecophysiological and evolutionary adaptations.</title>
        <authorList>
            <person name="Barabote R.D."/>
            <person name="Xie G."/>
            <person name="Leu D.H."/>
            <person name="Normand P."/>
            <person name="Necsulea A."/>
            <person name="Daubin V."/>
            <person name="Medigue C."/>
            <person name="Adney W.S."/>
            <person name="Xu X.C."/>
            <person name="Lapidus A."/>
            <person name="Parales R.E."/>
            <person name="Detter C."/>
            <person name="Pujic P."/>
            <person name="Bruce D."/>
            <person name="Lavire C."/>
            <person name="Challacombe J.F."/>
            <person name="Brettin T.S."/>
            <person name="Berry A.M."/>
        </authorList>
    </citation>
    <scope>NUCLEOTIDE SEQUENCE [LARGE SCALE GENOMIC DNA]</scope>
    <source>
        <strain evidence="9">ATCC 43068 / DSM 8971 / 11B</strain>
    </source>
</reference>
<proteinExistence type="inferred from homology"/>
<dbReference type="SUPFAM" id="SSF88946">
    <property type="entry name" value="Sigma2 domain of RNA polymerase sigma factors"/>
    <property type="match status" value="1"/>
</dbReference>
<dbReference type="EMBL" id="CP000481">
    <property type="protein sequence ID" value="ABK51957.1"/>
    <property type="molecule type" value="Genomic_DNA"/>
</dbReference>
<dbReference type="InterPro" id="IPR052704">
    <property type="entry name" value="ECF_Sigma-70_Domain"/>
</dbReference>
<feature type="domain" description="RNA polymerase sigma factor 70 region 4 type 2" evidence="7">
    <location>
        <begin position="110"/>
        <end position="159"/>
    </location>
</feature>
<dbReference type="InterPro" id="IPR036388">
    <property type="entry name" value="WH-like_DNA-bd_sf"/>
</dbReference>
<sequence>MADGAYPTLQRMLFSVAYRMLGSVAEAEDIVQEAFVRFYALDADRVRDIESVPAYLTAVVTRLSIDYLRSARARREQYVGTWLPEPLVTEHSVVDGARYVEQLDSLSIAFLVVLERLSPLERAVFLLHDIFDYSYPEISRMIGKSATYCRQLAVRARRHVQASGRRRTKISQNEQERLARRFFAAVGDGDVAALVDLLVMDAAAYGDGGGQAPAARIPICGRDRVAAFLASLGRTARRLGVRYRVTEINRQPGALFFNRSGQLLSVAILDIGENGVGAVYSIVNPDKLQHLGPVGDVRELLRKGVPS</sequence>
<dbReference type="SUPFAM" id="SSF88659">
    <property type="entry name" value="Sigma3 and sigma4 domains of RNA polymerase sigma factors"/>
    <property type="match status" value="1"/>
</dbReference>
<dbReference type="OrthoDB" id="6689546at2"/>
<dbReference type="NCBIfam" id="NF007214">
    <property type="entry name" value="PRK09636.1"/>
    <property type="match status" value="1"/>
</dbReference>
<dbReference type="InterPro" id="IPR013325">
    <property type="entry name" value="RNA_pol_sigma_r2"/>
</dbReference>
<evidence type="ECO:0000256" key="1">
    <source>
        <dbReference type="ARBA" id="ARBA00010641"/>
    </source>
</evidence>
<dbReference type="Gene3D" id="1.10.1740.10">
    <property type="match status" value="1"/>
</dbReference>
<evidence type="ECO:0000256" key="5">
    <source>
        <dbReference type="ARBA" id="ARBA00023163"/>
    </source>
</evidence>
<comment type="subunit">
    <text evidence="2">Interacts transiently with the RNA polymerase catalytic core formed by RpoA, RpoB, RpoC and RpoZ (2 alpha, 1 beta, 1 beta' and 1 omega subunit) to form the RNA polymerase holoenzyme that can initiate transcription.</text>
</comment>
<dbReference type="GO" id="GO:0016987">
    <property type="term" value="F:sigma factor activity"/>
    <property type="evidence" value="ECO:0007669"/>
    <property type="project" value="UniProtKB-KW"/>
</dbReference>
<evidence type="ECO:0000256" key="2">
    <source>
        <dbReference type="ARBA" id="ARBA00011344"/>
    </source>
</evidence>
<comment type="similarity">
    <text evidence="1">Belongs to the sigma-70 factor family. ECF subfamily.</text>
</comment>
<dbReference type="InterPro" id="IPR007627">
    <property type="entry name" value="RNA_pol_sigma70_r2"/>
</dbReference>
<name>A0LR97_ACIC1</name>
<dbReference type="eggNOG" id="COG1595">
    <property type="taxonomic scope" value="Bacteria"/>
</dbReference>
<feature type="domain" description="RNA polymerase sigma-70 region 2" evidence="6">
    <location>
        <begin position="8"/>
        <end position="72"/>
    </location>
</feature>